<sequence>MYSFGGSTSSASTARCRTNGCGSYGSHRQRRFDRALVAAVLAAKLLSREAHAEEVTTSDVKGNPDCWEGAFNYAACCDEALGPTGNILCWDGMHDYRSCCLGESAPLDFESMLQRGHSGDASVLPRIMQMLSAGGEQECSSTNVPAASRCAGTEFGPSAKTWSAFFETQAVSKYIRLQPFPVDADPNRIFGACCDSLDDEALEEVLLTMGKDCASGTAALVLSQIGSLEQKRGLPAARRAQLLAQRILESSGLAQDGDCRWRQQVNHAGFLHVDWFLSPVGHSASGLANSMSFSCGEADVRIFVDERAVSEPLRVNSVGCAQRGLCFTEVWVHQFLRRAACRVWSPHEADFTYVPIYGACHGLDDPKPEHGEALEALMGQLVSESGPPLLFVFTCEKWKLRGWRRWLQLQSEQGKRREYLLAAVEAKPLLGAQEKAEMFASSASLNGESHAGGSLWHCEDCFRPGRDIVLPSAVLTIEAARLRIFNREPADRELLLVWRGQHAKSETREDVRQGYREVNETVRLSLIGNLSGFPDTDVGGQTMRYSFVMGNSHFCLVPRGRGWWTVRLFEAFYAGCVPVLLSDEVSLPFEDFLPWERFSVKWPMKKVGDGLYEHLRSLRDSPAKMELLHQGARQVACWFDFHAPTSEACSPYQGLLRELASRTGRGSSSASSSAARAFQKLDAGSPGTPPLTRFWF</sequence>
<dbReference type="AlphaFoldDB" id="A0A813HYK8"/>
<dbReference type="EMBL" id="CAJNNV010033166">
    <property type="protein sequence ID" value="CAE8642496.1"/>
    <property type="molecule type" value="Genomic_DNA"/>
</dbReference>
<dbReference type="GO" id="GO:0016757">
    <property type="term" value="F:glycosyltransferase activity"/>
    <property type="evidence" value="ECO:0007669"/>
    <property type="project" value="InterPro"/>
</dbReference>
<evidence type="ECO:0000259" key="2">
    <source>
        <dbReference type="Pfam" id="PF03016"/>
    </source>
</evidence>
<dbReference type="InterPro" id="IPR040911">
    <property type="entry name" value="Exostosin_GT47"/>
</dbReference>
<dbReference type="Proteomes" id="UP000654075">
    <property type="component" value="Unassembled WGS sequence"/>
</dbReference>
<accession>A0A813HYK8</accession>
<proteinExistence type="inferred from homology"/>
<comment type="caution">
    <text evidence="3">The sequence shown here is derived from an EMBL/GenBank/DDBJ whole genome shotgun (WGS) entry which is preliminary data.</text>
</comment>
<dbReference type="OrthoDB" id="1924787at2759"/>
<gene>
    <name evidence="3" type="ORF">PGLA1383_LOCUS56972</name>
</gene>
<name>A0A813HYK8_POLGL</name>
<evidence type="ECO:0000313" key="3">
    <source>
        <dbReference type="EMBL" id="CAE8642496.1"/>
    </source>
</evidence>
<dbReference type="Pfam" id="PF03016">
    <property type="entry name" value="Exostosin_GT47"/>
    <property type="match status" value="1"/>
</dbReference>
<dbReference type="PANTHER" id="PTHR11062">
    <property type="entry name" value="EXOSTOSIN HEPARAN SULFATE GLYCOSYLTRANSFERASE -RELATED"/>
    <property type="match status" value="1"/>
</dbReference>
<dbReference type="PANTHER" id="PTHR11062:SF281">
    <property type="entry name" value="EXOSTOSIN-LIKE 2"/>
    <property type="match status" value="1"/>
</dbReference>
<keyword evidence="4" id="KW-1185">Reference proteome</keyword>
<comment type="similarity">
    <text evidence="1">Belongs to the glycosyltransferase 47 family.</text>
</comment>
<evidence type="ECO:0000256" key="1">
    <source>
        <dbReference type="ARBA" id="ARBA00010271"/>
    </source>
</evidence>
<reference evidence="3" key="1">
    <citation type="submission" date="2021-02" db="EMBL/GenBank/DDBJ databases">
        <authorList>
            <person name="Dougan E. K."/>
            <person name="Rhodes N."/>
            <person name="Thang M."/>
            <person name="Chan C."/>
        </authorList>
    </citation>
    <scope>NUCLEOTIDE SEQUENCE</scope>
</reference>
<protein>
    <recommendedName>
        <fullName evidence="2">Exostosin GT47 domain-containing protein</fullName>
    </recommendedName>
</protein>
<evidence type="ECO:0000313" key="4">
    <source>
        <dbReference type="Proteomes" id="UP000654075"/>
    </source>
</evidence>
<dbReference type="InterPro" id="IPR004263">
    <property type="entry name" value="Exostosin"/>
</dbReference>
<feature type="domain" description="Exostosin GT47" evidence="2">
    <location>
        <begin position="459"/>
        <end position="616"/>
    </location>
</feature>
<organism evidence="3 4">
    <name type="scientific">Polarella glacialis</name>
    <name type="common">Dinoflagellate</name>
    <dbReference type="NCBI Taxonomy" id="89957"/>
    <lineage>
        <taxon>Eukaryota</taxon>
        <taxon>Sar</taxon>
        <taxon>Alveolata</taxon>
        <taxon>Dinophyceae</taxon>
        <taxon>Suessiales</taxon>
        <taxon>Suessiaceae</taxon>
        <taxon>Polarella</taxon>
    </lineage>
</organism>